<dbReference type="SMART" id="SM00028">
    <property type="entry name" value="TPR"/>
    <property type="match status" value="6"/>
</dbReference>
<evidence type="ECO:0008006" key="4">
    <source>
        <dbReference type="Google" id="ProtNLM"/>
    </source>
</evidence>
<gene>
    <name evidence="2" type="ORF">GUJ93_ZPchr0012g20972</name>
</gene>
<dbReference type="OrthoDB" id="29013at2759"/>
<dbReference type="InterPro" id="IPR019734">
    <property type="entry name" value="TPR_rpt"/>
</dbReference>
<feature type="region of interest" description="Disordered" evidence="1">
    <location>
        <begin position="116"/>
        <end position="138"/>
    </location>
</feature>
<dbReference type="EMBL" id="JAAALK010000080">
    <property type="protein sequence ID" value="KAG8093105.1"/>
    <property type="molecule type" value="Genomic_DNA"/>
</dbReference>
<comment type="caution">
    <text evidence="2">The sequence shown here is derived from an EMBL/GenBank/DDBJ whole genome shotgun (WGS) entry which is preliminary data.</text>
</comment>
<reference evidence="2" key="2">
    <citation type="submission" date="2021-02" db="EMBL/GenBank/DDBJ databases">
        <authorList>
            <person name="Kimball J.A."/>
            <person name="Haas M.W."/>
            <person name="Macchietto M."/>
            <person name="Kono T."/>
            <person name="Duquette J."/>
            <person name="Shao M."/>
        </authorList>
    </citation>
    <scope>NUCLEOTIDE SEQUENCE</scope>
    <source>
        <tissue evidence="2">Fresh leaf tissue</tissue>
    </source>
</reference>
<feature type="region of interest" description="Disordered" evidence="1">
    <location>
        <begin position="41"/>
        <end position="64"/>
    </location>
</feature>
<dbReference type="PANTHER" id="PTHR44102">
    <property type="entry name" value="PROTEIN NPG1"/>
    <property type="match status" value="1"/>
</dbReference>
<sequence>MAAAAESDNGSEVSPTAAAARDSAAVASPVKAKAKARALELETSASAASASESSEAKIDDGNIQEAESSLREGLSLNYEEARALLGRLEYQRGNVEAALRVFDGIDLQAAIQRFQPSLSEKPPSKRSNKLRSDSSNSGSQHAASLVLEAIYLKSMSLHKLGKAMEAARQCRSVLDAVESIFQRGIPDVMVEQKLQETVSKSVELLPELWKQAGAYQEALVSYRRALLSQWNLDDDCCTRIQKRFAVFLLYGGVEASPPSLASQTECSYVPKNNLEEAILLLMILLKKWYLGKTSWDPSVMEHLTFALSLCGQTSVLANHLEEVLPGIYPRTERWYSLALCNYVASHNEAALNLLRKLLNKNESPGDIMALLLAAKLCSSDCSLASEGVEYARRAATNAESSDGHLKSAALHFLGSCLAKKSRIASSDHQRSLLQAEALKSLNEAISLDRHNPDLIFDMGIEYAEQRNMHAALKCAKEFIDATGGSVSKGWRLLLMVLSAQQRYSEAEVVTDAALDETTKWEQGPLLRIRAKLKVAQSLPMEAVEAYRTLLALVQAQRKAYGTVKNVTEDDDKVSEFEVWQGLASMYASLSYWRDADICLQKAKALKAYSATTLYAEGYMREAREQTQDALAAYFNAVSTELEHAPSKVSIGALLSKQGPKYLPVARSFLSDALRLEPTNRMAWFYLGKVHKHDGRLADAADCFQAASMLEESDPIESFRSL</sequence>
<accession>A0A8J5WKT8</accession>
<evidence type="ECO:0000313" key="3">
    <source>
        <dbReference type="Proteomes" id="UP000729402"/>
    </source>
</evidence>
<feature type="compositionally biased region" description="Low complexity" evidence="1">
    <location>
        <begin position="41"/>
        <end position="53"/>
    </location>
</feature>
<organism evidence="2 3">
    <name type="scientific">Zizania palustris</name>
    <name type="common">Northern wild rice</name>
    <dbReference type="NCBI Taxonomy" id="103762"/>
    <lineage>
        <taxon>Eukaryota</taxon>
        <taxon>Viridiplantae</taxon>
        <taxon>Streptophyta</taxon>
        <taxon>Embryophyta</taxon>
        <taxon>Tracheophyta</taxon>
        <taxon>Spermatophyta</taxon>
        <taxon>Magnoliopsida</taxon>
        <taxon>Liliopsida</taxon>
        <taxon>Poales</taxon>
        <taxon>Poaceae</taxon>
        <taxon>BOP clade</taxon>
        <taxon>Oryzoideae</taxon>
        <taxon>Oryzeae</taxon>
        <taxon>Zizaniinae</taxon>
        <taxon>Zizania</taxon>
    </lineage>
</organism>
<dbReference type="PANTHER" id="PTHR44102:SF5">
    <property type="entry name" value="PROTEIN NPG1"/>
    <property type="match status" value="1"/>
</dbReference>
<name>A0A8J5WKT8_ZIZPA</name>
<dbReference type="AlphaFoldDB" id="A0A8J5WKT8"/>
<feature type="compositionally biased region" description="Low complexity" evidence="1">
    <location>
        <begin position="13"/>
        <end position="26"/>
    </location>
</feature>
<reference evidence="2" key="1">
    <citation type="journal article" date="2021" name="bioRxiv">
        <title>Whole Genome Assembly and Annotation of Northern Wild Rice, Zizania palustris L., Supports a Whole Genome Duplication in the Zizania Genus.</title>
        <authorList>
            <person name="Haas M."/>
            <person name="Kono T."/>
            <person name="Macchietto M."/>
            <person name="Millas R."/>
            <person name="McGilp L."/>
            <person name="Shao M."/>
            <person name="Duquette J."/>
            <person name="Hirsch C.N."/>
            <person name="Kimball J."/>
        </authorList>
    </citation>
    <scope>NUCLEOTIDE SEQUENCE</scope>
    <source>
        <tissue evidence="2">Fresh leaf tissue</tissue>
    </source>
</reference>
<protein>
    <recommendedName>
        <fullName evidence="4">Calmodulin-binding protein MPCBP</fullName>
    </recommendedName>
</protein>
<dbReference type="Proteomes" id="UP000729402">
    <property type="component" value="Unassembled WGS sequence"/>
</dbReference>
<evidence type="ECO:0000256" key="1">
    <source>
        <dbReference type="SAM" id="MobiDB-lite"/>
    </source>
</evidence>
<feature type="region of interest" description="Disordered" evidence="1">
    <location>
        <begin position="1"/>
        <end position="26"/>
    </location>
</feature>
<dbReference type="Pfam" id="PF13432">
    <property type="entry name" value="TPR_16"/>
    <property type="match status" value="2"/>
</dbReference>
<evidence type="ECO:0000313" key="2">
    <source>
        <dbReference type="EMBL" id="KAG8093105.1"/>
    </source>
</evidence>
<keyword evidence="3" id="KW-1185">Reference proteome</keyword>
<dbReference type="InterPro" id="IPR043376">
    <property type="entry name" value="NPG1-like"/>
</dbReference>
<proteinExistence type="predicted"/>